<dbReference type="SUPFAM" id="SSF53448">
    <property type="entry name" value="Nucleotide-diphospho-sugar transferases"/>
    <property type="match status" value="1"/>
</dbReference>
<dbReference type="EMBL" id="PGTK01000001">
    <property type="protein sequence ID" value="PJF32284.1"/>
    <property type="molecule type" value="Genomic_DNA"/>
</dbReference>
<keyword evidence="4" id="KW-0812">Transmembrane</keyword>
<dbReference type="Pfam" id="PF00535">
    <property type="entry name" value="Glycos_transf_2"/>
    <property type="match status" value="1"/>
</dbReference>
<keyword evidence="3 6" id="KW-0808">Transferase</keyword>
<evidence type="ECO:0000256" key="3">
    <source>
        <dbReference type="ARBA" id="ARBA00022679"/>
    </source>
</evidence>
<reference evidence="6 7" key="1">
    <citation type="submission" date="2017-11" db="EMBL/GenBank/DDBJ databases">
        <title>Evolution of Phototrophy in the Chloroflexi Phylum Driven by Horizontal Gene Transfer.</title>
        <authorList>
            <person name="Ward L.M."/>
            <person name="Hemp J."/>
            <person name="Shih P.M."/>
            <person name="Mcglynn S.E."/>
            <person name="Fischer W."/>
        </authorList>
    </citation>
    <scope>NUCLEOTIDE SEQUENCE [LARGE SCALE GENOMIC DNA]</scope>
    <source>
        <strain evidence="6">CP2_2F</strain>
    </source>
</reference>
<dbReference type="CDD" id="cd02525">
    <property type="entry name" value="Succinoglycan_BP_ExoA"/>
    <property type="match status" value="1"/>
</dbReference>
<evidence type="ECO:0000256" key="4">
    <source>
        <dbReference type="SAM" id="Phobius"/>
    </source>
</evidence>
<comment type="similarity">
    <text evidence="1">Belongs to the glycosyltransferase 2 family.</text>
</comment>
<dbReference type="InterPro" id="IPR029044">
    <property type="entry name" value="Nucleotide-diphossugar_trans"/>
</dbReference>
<dbReference type="PANTHER" id="PTHR43630:SF1">
    <property type="entry name" value="POLY-BETA-1,6-N-ACETYL-D-GLUCOSAMINE SYNTHASE"/>
    <property type="match status" value="1"/>
</dbReference>
<evidence type="ECO:0000313" key="6">
    <source>
        <dbReference type="EMBL" id="PJF32284.1"/>
    </source>
</evidence>
<dbReference type="Proteomes" id="UP000228921">
    <property type="component" value="Unassembled WGS sequence"/>
</dbReference>
<comment type="caution">
    <text evidence="6">The sequence shown here is derived from an EMBL/GenBank/DDBJ whole genome shotgun (WGS) entry which is preliminary data.</text>
</comment>
<dbReference type="Gene3D" id="3.90.550.10">
    <property type="entry name" value="Spore Coat Polysaccharide Biosynthesis Protein SpsA, Chain A"/>
    <property type="match status" value="1"/>
</dbReference>
<feature type="transmembrane region" description="Helical" evidence="4">
    <location>
        <begin position="246"/>
        <end position="265"/>
    </location>
</feature>
<sequence>MSENYPFVTVIMPIYNEEAFIARSLGAVLAQDYPSERFEVIVADGMSQDATRQVIQSLPEAERVRIVDNPQRIQAAAMNIALAHAKGEIIVRVDGHTIIAPDYLRACVRALQSTEAWNVGGGMYPVGETPMGKAIAAAGRSAFAVPTAFHVSQQPAYTDTVYMGAWWRWALERAGGYDPAFAINEDYELNYRIRAAGGKIYFSPEIRSDYYCRQSLPALWQQYYRYGIGRVQTLKKHPKSLRVRQLVAPLFVAGVFSGALIAPFSPLLRTLWLLGLALYAATNLFFSWRVARRHGMAHFLRLPLIFLTIHLAWGLGFWRGILKR</sequence>
<evidence type="ECO:0000313" key="7">
    <source>
        <dbReference type="Proteomes" id="UP000228921"/>
    </source>
</evidence>
<feature type="domain" description="Glycosyltransferase 2-like" evidence="5">
    <location>
        <begin position="9"/>
        <end position="126"/>
    </location>
</feature>
<evidence type="ECO:0000256" key="1">
    <source>
        <dbReference type="ARBA" id="ARBA00006739"/>
    </source>
</evidence>
<evidence type="ECO:0000256" key="2">
    <source>
        <dbReference type="ARBA" id="ARBA00022676"/>
    </source>
</evidence>
<accession>A0A2M8P3Z7</accession>
<gene>
    <name evidence="6" type="ORF">CUN51_01255</name>
</gene>
<proteinExistence type="inferred from homology"/>
<evidence type="ECO:0000259" key="5">
    <source>
        <dbReference type="Pfam" id="PF00535"/>
    </source>
</evidence>
<keyword evidence="2" id="KW-0328">Glycosyltransferase</keyword>
<keyword evidence="4" id="KW-0472">Membrane</keyword>
<dbReference type="GO" id="GO:0016757">
    <property type="term" value="F:glycosyltransferase activity"/>
    <property type="evidence" value="ECO:0007669"/>
    <property type="project" value="UniProtKB-KW"/>
</dbReference>
<dbReference type="InterPro" id="IPR001173">
    <property type="entry name" value="Glyco_trans_2-like"/>
</dbReference>
<protein>
    <submittedName>
        <fullName evidence="6">Glycosyltransferase family 2 protein</fullName>
    </submittedName>
</protein>
<feature type="transmembrane region" description="Helical" evidence="4">
    <location>
        <begin position="302"/>
        <end position="321"/>
    </location>
</feature>
<name>A0A2M8P3Z7_9CHLR</name>
<feature type="transmembrane region" description="Helical" evidence="4">
    <location>
        <begin position="271"/>
        <end position="290"/>
    </location>
</feature>
<dbReference type="AlphaFoldDB" id="A0A2M8P3Z7"/>
<organism evidence="6 7">
    <name type="scientific">Candidatus Thermofonsia Clade 1 bacterium</name>
    <dbReference type="NCBI Taxonomy" id="2364210"/>
    <lineage>
        <taxon>Bacteria</taxon>
        <taxon>Bacillati</taxon>
        <taxon>Chloroflexota</taxon>
        <taxon>Candidatus Thermofontia</taxon>
        <taxon>Candidatus Thermofonsia Clade 1</taxon>
    </lineage>
</organism>
<dbReference type="PANTHER" id="PTHR43630">
    <property type="entry name" value="POLY-BETA-1,6-N-ACETYL-D-GLUCOSAMINE SYNTHASE"/>
    <property type="match status" value="1"/>
</dbReference>
<keyword evidence="4" id="KW-1133">Transmembrane helix</keyword>